<dbReference type="PROSITE" id="PS00107">
    <property type="entry name" value="PROTEIN_KINASE_ATP"/>
    <property type="match status" value="1"/>
</dbReference>
<feature type="transmembrane region" description="Helical" evidence="19">
    <location>
        <begin position="442"/>
        <end position="463"/>
    </location>
</feature>
<evidence type="ECO:0000256" key="14">
    <source>
        <dbReference type="ARBA" id="ARBA00023279"/>
    </source>
</evidence>
<keyword evidence="13" id="KW-0325">Glycoprotein</keyword>
<keyword evidence="10 17" id="KW-0067">ATP-binding</keyword>
<dbReference type="GO" id="GO:0004674">
    <property type="term" value="F:protein serine/threonine kinase activity"/>
    <property type="evidence" value="ECO:0007669"/>
    <property type="project" value="UniProtKB-KW"/>
</dbReference>
<evidence type="ECO:0000256" key="16">
    <source>
        <dbReference type="ARBA" id="ARBA00048679"/>
    </source>
</evidence>
<gene>
    <name evidence="22" type="ORF">IFM89_004735</name>
</gene>
<organism evidence="22 23">
    <name type="scientific">Coptis chinensis</name>
    <dbReference type="NCBI Taxonomy" id="261450"/>
    <lineage>
        <taxon>Eukaryota</taxon>
        <taxon>Viridiplantae</taxon>
        <taxon>Streptophyta</taxon>
        <taxon>Embryophyta</taxon>
        <taxon>Tracheophyta</taxon>
        <taxon>Spermatophyta</taxon>
        <taxon>Magnoliopsida</taxon>
        <taxon>Ranunculales</taxon>
        <taxon>Ranunculaceae</taxon>
        <taxon>Coptidoideae</taxon>
        <taxon>Coptis</taxon>
    </lineage>
</organism>
<evidence type="ECO:0000256" key="8">
    <source>
        <dbReference type="ARBA" id="ARBA00022741"/>
    </source>
</evidence>
<dbReference type="GO" id="GO:0004714">
    <property type="term" value="F:transmembrane receptor protein tyrosine kinase activity"/>
    <property type="evidence" value="ECO:0007669"/>
    <property type="project" value="InterPro"/>
</dbReference>
<comment type="caution">
    <text evidence="22">The sequence shown here is derived from an EMBL/GenBank/DDBJ whole genome shotgun (WGS) entry which is preliminary data.</text>
</comment>
<dbReference type="Gene3D" id="2.60.120.430">
    <property type="entry name" value="Galactose-binding lectin"/>
    <property type="match status" value="2"/>
</dbReference>
<dbReference type="Pfam" id="PF07714">
    <property type="entry name" value="PK_Tyr_Ser-Thr"/>
    <property type="match status" value="1"/>
</dbReference>
<dbReference type="InterPro" id="IPR011009">
    <property type="entry name" value="Kinase-like_dom_sf"/>
</dbReference>
<dbReference type="Gene3D" id="1.10.510.10">
    <property type="entry name" value="Transferase(Phosphotransferase) domain 1"/>
    <property type="match status" value="1"/>
</dbReference>
<evidence type="ECO:0000256" key="17">
    <source>
        <dbReference type="PROSITE-ProRule" id="PRU10141"/>
    </source>
</evidence>
<dbReference type="AlphaFoldDB" id="A0A835GYZ5"/>
<feature type="compositionally biased region" description="Polar residues" evidence="18">
    <location>
        <begin position="822"/>
        <end position="832"/>
    </location>
</feature>
<dbReference type="SMART" id="SM00220">
    <property type="entry name" value="S_TKc"/>
    <property type="match status" value="1"/>
</dbReference>
<comment type="subcellular location">
    <subcellularLocation>
        <location evidence="1">Cell membrane</location>
        <topology evidence="1">Single-pass type I membrane protein</topology>
    </subcellularLocation>
</comment>
<keyword evidence="3" id="KW-1003">Cell membrane</keyword>
<dbReference type="SUPFAM" id="SSF56112">
    <property type="entry name" value="Protein kinase-like (PK-like)"/>
    <property type="match status" value="1"/>
</dbReference>
<dbReference type="Pfam" id="PF12819">
    <property type="entry name" value="Malectin_like"/>
    <property type="match status" value="1"/>
</dbReference>
<evidence type="ECO:0000256" key="6">
    <source>
        <dbReference type="ARBA" id="ARBA00022692"/>
    </source>
</evidence>
<evidence type="ECO:0000256" key="12">
    <source>
        <dbReference type="ARBA" id="ARBA00023136"/>
    </source>
</evidence>
<comment type="catalytic activity">
    <reaction evidence="15">
        <text>L-threonyl-[protein] + ATP = O-phospho-L-threonyl-[protein] + ADP + H(+)</text>
        <dbReference type="Rhea" id="RHEA:46608"/>
        <dbReference type="Rhea" id="RHEA-COMP:11060"/>
        <dbReference type="Rhea" id="RHEA-COMP:11605"/>
        <dbReference type="ChEBI" id="CHEBI:15378"/>
        <dbReference type="ChEBI" id="CHEBI:30013"/>
        <dbReference type="ChEBI" id="CHEBI:30616"/>
        <dbReference type="ChEBI" id="CHEBI:61977"/>
        <dbReference type="ChEBI" id="CHEBI:456216"/>
        <dbReference type="EC" id="2.7.11.1"/>
    </reaction>
</comment>
<dbReference type="FunFam" id="1.10.510.10:FF:000058">
    <property type="entry name" value="Receptor-like protein kinase FERONIA"/>
    <property type="match status" value="1"/>
</dbReference>
<dbReference type="FunFam" id="2.60.120.430:FF:000003">
    <property type="entry name" value="FERONIA receptor-like kinase"/>
    <property type="match status" value="1"/>
</dbReference>
<evidence type="ECO:0000259" key="21">
    <source>
        <dbReference type="PROSITE" id="PS50011"/>
    </source>
</evidence>
<keyword evidence="23" id="KW-1185">Reference proteome</keyword>
<evidence type="ECO:0000256" key="13">
    <source>
        <dbReference type="ARBA" id="ARBA00023180"/>
    </source>
</evidence>
<evidence type="ECO:0000256" key="19">
    <source>
        <dbReference type="SAM" id="Phobius"/>
    </source>
</evidence>
<evidence type="ECO:0000256" key="5">
    <source>
        <dbReference type="ARBA" id="ARBA00022679"/>
    </source>
</evidence>
<dbReference type="Gene3D" id="3.30.200.20">
    <property type="entry name" value="Phosphorylase Kinase, domain 1"/>
    <property type="match status" value="1"/>
</dbReference>
<dbReference type="CDD" id="cd14066">
    <property type="entry name" value="STKc_IRAK"/>
    <property type="match status" value="1"/>
</dbReference>
<dbReference type="InterPro" id="IPR045272">
    <property type="entry name" value="ANXUR1/2-like"/>
</dbReference>
<proteinExistence type="predicted"/>
<dbReference type="FunFam" id="2.60.120.430:FF:000007">
    <property type="entry name" value="FERONIA receptor-like kinase"/>
    <property type="match status" value="1"/>
</dbReference>
<keyword evidence="11 19" id="KW-1133">Transmembrane helix</keyword>
<keyword evidence="14" id="KW-0278">Fertilization</keyword>
<evidence type="ECO:0000256" key="10">
    <source>
        <dbReference type="ARBA" id="ARBA00022840"/>
    </source>
</evidence>
<evidence type="ECO:0000313" key="23">
    <source>
        <dbReference type="Proteomes" id="UP000631114"/>
    </source>
</evidence>
<keyword evidence="9" id="KW-0418">Kinase</keyword>
<dbReference type="InterPro" id="IPR001245">
    <property type="entry name" value="Ser-Thr/Tyr_kinase_cat_dom"/>
</dbReference>
<reference evidence="22 23" key="1">
    <citation type="submission" date="2020-10" db="EMBL/GenBank/DDBJ databases">
        <title>The Coptis chinensis genome and diversification of protoberbering-type alkaloids.</title>
        <authorList>
            <person name="Wang B."/>
            <person name="Shu S."/>
            <person name="Song C."/>
            <person name="Liu Y."/>
        </authorList>
    </citation>
    <scope>NUCLEOTIDE SEQUENCE [LARGE SCALE GENOMIC DNA]</scope>
    <source>
        <strain evidence="22">HL-2020</strain>
        <tissue evidence="22">Leaf</tissue>
    </source>
</reference>
<evidence type="ECO:0000256" key="4">
    <source>
        <dbReference type="ARBA" id="ARBA00022527"/>
    </source>
</evidence>
<feature type="domain" description="Protein kinase" evidence="21">
    <location>
        <begin position="529"/>
        <end position="802"/>
    </location>
</feature>
<dbReference type="InterPro" id="IPR024788">
    <property type="entry name" value="Malectin-like_Carb-bd_dom"/>
</dbReference>
<dbReference type="InterPro" id="IPR000719">
    <property type="entry name" value="Prot_kinase_dom"/>
</dbReference>
<feature type="region of interest" description="Disordered" evidence="18">
    <location>
        <begin position="813"/>
        <end position="846"/>
    </location>
</feature>
<evidence type="ECO:0000256" key="20">
    <source>
        <dbReference type="SAM" id="SignalP"/>
    </source>
</evidence>
<feature type="chain" id="PRO_5032270504" description="non-specific serine/threonine protein kinase" evidence="20">
    <location>
        <begin position="24"/>
        <end position="863"/>
    </location>
</feature>
<dbReference type="EC" id="2.7.11.1" evidence="2"/>
<name>A0A835GYZ5_9MAGN</name>
<protein>
    <recommendedName>
        <fullName evidence="2">non-specific serine/threonine protein kinase</fullName>
        <ecNumber evidence="2">2.7.11.1</ecNumber>
    </recommendedName>
</protein>
<keyword evidence="7 20" id="KW-0732">Signal</keyword>
<accession>A0A835GYZ5</accession>
<dbReference type="PROSITE" id="PS00108">
    <property type="entry name" value="PROTEIN_KINASE_ST"/>
    <property type="match status" value="1"/>
</dbReference>
<evidence type="ECO:0000256" key="9">
    <source>
        <dbReference type="ARBA" id="ARBA00022777"/>
    </source>
</evidence>
<feature type="signal peptide" evidence="20">
    <location>
        <begin position="1"/>
        <end position="23"/>
    </location>
</feature>
<dbReference type="GO" id="GO:0005524">
    <property type="term" value="F:ATP binding"/>
    <property type="evidence" value="ECO:0007669"/>
    <property type="project" value="UniProtKB-UniRule"/>
</dbReference>
<dbReference type="OrthoDB" id="1903759at2759"/>
<dbReference type="PANTHER" id="PTHR34590">
    <property type="entry name" value="OS03G0124300 PROTEIN-RELATED"/>
    <property type="match status" value="1"/>
</dbReference>
<keyword evidence="8 17" id="KW-0547">Nucleotide-binding</keyword>
<keyword evidence="6 19" id="KW-0812">Transmembrane</keyword>
<dbReference type="GO" id="GO:0005886">
    <property type="term" value="C:plasma membrane"/>
    <property type="evidence" value="ECO:0007669"/>
    <property type="project" value="UniProtKB-SubCell"/>
</dbReference>
<evidence type="ECO:0000256" key="18">
    <source>
        <dbReference type="SAM" id="MobiDB-lite"/>
    </source>
</evidence>
<dbReference type="InterPro" id="IPR008271">
    <property type="entry name" value="Ser/Thr_kinase_AS"/>
</dbReference>
<keyword evidence="4" id="KW-0723">Serine/threonine-protein kinase</keyword>
<evidence type="ECO:0000256" key="1">
    <source>
        <dbReference type="ARBA" id="ARBA00004251"/>
    </source>
</evidence>
<dbReference type="PANTHER" id="PTHR34590:SF5">
    <property type="entry name" value="OS04G0586500 PROTEIN"/>
    <property type="match status" value="1"/>
</dbReference>
<sequence>MMKTKTKTCTLFCLVSFYFVLNALHVLSASKSNAVSYILSCGSASNEADPDGRKWGPDTQYLVSQANSETKGAQYQDPSLPSTIPYMSARIIKSELTYSFKVPGKTRHWIRLHFYPTNYETYLSNNAYFSVVADGVTLLKNFNSSITALALTQSHILREYSLYPSGEVLNITFTPSPDHKDSYAFVNGIEVISMPDLFKRAIMVGFGEESVNTKSSVLQTMYRLNVGGQFISATKDSGLTRQWYDDSSYIYGNLGMIPDIEANRKILYPKDLTGYVAPVDVYRTARALGMDSAVNANSNISWTFQVDSNFTYMVRLHFCELSYTKVNQRVFNIFINNQLAEQGADILIWTGAINVPVYRDYAIYVLGNDNVTITMNPDKSMTPEFYDTLLNGLEIFKLNDTLGNLAGPNPEISKEMEEYDRNWLRIVADAAEREEKKKKEKLIAGAAGGAGAVGLLAVCIVVYTRKKRVLGSECGATSGWLPLYGSWSNSNGKSTTSGKSCSSSTLSSLAQGLCRHFSLAEMKSGTRNFEESQVIGVGGFGKVYKGIVDGGTKVAVKRANPSSEQGLHEFRTEIEMLSKLRHRHLVSLIGFCEENDEMILVYDYMGNGTLREHLYKSNNPQLSWKQRLEICIGAARGLYYLHTGAKYTIIHRDVKTTNILVDDNWVAKVSDFGLSKTGPNLNQTHVSTVVKGSFGYLDPEYFRRQQLTDKSDVYSFGVVLFEVLCARPALNPTLPKEQVSLADWALHCQRKGILQDIIDPQLKGKVNPECLKKFAETAEKCLSDQGKDRPSMGDVLWNLEFALQLHENPNGASLIADERSSRTTGAINSGTNGSHGGESSIDDMSDGLTTSAVFSQLVNPQGR</sequence>
<evidence type="ECO:0000313" key="22">
    <source>
        <dbReference type="EMBL" id="KAF9587758.1"/>
    </source>
</evidence>
<dbReference type="FunFam" id="3.30.200.20:FF:000039">
    <property type="entry name" value="receptor-like protein kinase FERONIA"/>
    <property type="match status" value="1"/>
</dbReference>
<evidence type="ECO:0000256" key="2">
    <source>
        <dbReference type="ARBA" id="ARBA00012513"/>
    </source>
</evidence>
<comment type="catalytic activity">
    <reaction evidence="16">
        <text>L-seryl-[protein] + ATP = O-phospho-L-seryl-[protein] + ADP + H(+)</text>
        <dbReference type="Rhea" id="RHEA:17989"/>
        <dbReference type="Rhea" id="RHEA-COMP:9863"/>
        <dbReference type="Rhea" id="RHEA-COMP:11604"/>
        <dbReference type="ChEBI" id="CHEBI:15378"/>
        <dbReference type="ChEBI" id="CHEBI:29999"/>
        <dbReference type="ChEBI" id="CHEBI:30616"/>
        <dbReference type="ChEBI" id="CHEBI:83421"/>
        <dbReference type="ChEBI" id="CHEBI:456216"/>
        <dbReference type="EC" id="2.7.11.1"/>
    </reaction>
</comment>
<evidence type="ECO:0000256" key="3">
    <source>
        <dbReference type="ARBA" id="ARBA00022475"/>
    </source>
</evidence>
<dbReference type="PROSITE" id="PS50011">
    <property type="entry name" value="PROTEIN_KINASE_DOM"/>
    <property type="match status" value="1"/>
</dbReference>
<evidence type="ECO:0000256" key="7">
    <source>
        <dbReference type="ARBA" id="ARBA00022729"/>
    </source>
</evidence>
<evidence type="ECO:0000256" key="15">
    <source>
        <dbReference type="ARBA" id="ARBA00047899"/>
    </source>
</evidence>
<dbReference type="EMBL" id="JADFTS010000009">
    <property type="protein sequence ID" value="KAF9587758.1"/>
    <property type="molecule type" value="Genomic_DNA"/>
</dbReference>
<feature type="binding site" evidence="17">
    <location>
        <position position="557"/>
    </location>
    <ligand>
        <name>ATP</name>
        <dbReference type="ChEBI" id="CHEBI:30616"/>
    </ligand>
</feature>
<dbReference type="Proteomes" id="UP000631114">
    <property type="component" value="Unassembled WGS sequence"/>
</dbReference>
<keyword evidence="5" id="KW-0808">Transferase</keyword>
<evidence type="ECO:0000256" key="11">
    <source>
        <dbReference type="ARBA" id="ARBA00022989"/>
    </source>
</evidence>
<dbReference type="InterPro" id="IPR017441">
    <property type="entry name" value="Protein_kinase_ATP_BS"/>
</dbReference>
<keyword evidence="12 19" id="KW-0472">Membrane</keyword>